<dbReference type="EMBL" id="DROD01000697">
    <property type="protein sequence ID" value="HHJ53715.1"/>
    <property type="molecule type" value="Genomic_DNA"/>
</dbReference>
<evidence type="ECO:0000313" key="2">
    <source>
        <dbReference type="EMBL" id="HHJ53715.1"/>
    </source>
</evidence>
<feature type="non-terminal residue" evidence="2">
    <location>
        <position position="436"/>
    </location>
</feature>
<protein>
    <recommendedName>
        <fullName evidence="3">VCBS repeat-containing protein</fullName>
    </recommendedName>
</protein>
<evidence type="ECO:0000256" key="1">
    <source>
        <dbReference type="SAM" id="SignalP"/>
    </source>
</evidence>
<accession>A0A7V5UFT8</accession>
<proteinExistence type="predicted"/>
<gene>
    <name evidence="2" type="ORF">ENJ89_11005</name>
</gene>
<feature type="signal peptide" evidence="1">
    <location>
        <begin position="1"/>
        <end position="27"/>
    </location>
</feature>
<name>A0A7V5UFT8_CALAY</name>
<sequence length="436" mass="49033">MTHTLFKRLWGIAFALTLMFAWNVSFADDGHYHPDSLQTVTVSGTAIVDSSMMRAVYFLDSDGNGQADYRLNFGPWWYKPDSSEAMRPADGQSITITGGLVEHAQGDSLIIVYEIDGEFWRNPVEPSWDMMGGHQNGMGHHNNMGFAFGWMHDSLRAIALNGSVIADTTFVFAKLYLDVDADSVPDYFLNFGPPWYQPDNDVQRPADGDEIRITGGLLNNHDIPMVIVYTLNGQTWRDSSAFGPHFGSGWIYDDMDEGRYFYSPFDSLDGMYVRPGWKGGMDHGHNGMMSDSLFCQILEVFPQNIPNRGENHVLAGYEIAMFNPDGSNNMWMDDMNGGHMNMNSKVDFNFHYTDIQLQGERIDENTVQAKYWDDRSNQWVVVQDAVLDVNNNTVTFSSTEVSNYVILSGEQTVTALDDPAALTANGFVLRQNYPNP</sequence>
<comment type="caution">
    <text evidence="2">The sequence shown here is derived from an EMBL/GenBank/DDBJ whole genome shotgun (WGS) entry which is preliminary data.</text>
</comment>
<organism evidence="2">
    <name type="scientific">Caldithrix abyssi</name>
    <dbReference type="NCBI Taxonomy" id="187145"/>
    <lineage>
        <taxon>Bacteria</taxon>
        <taxon>Pseudomonadati</taxon>
        <taxon>Calditrichota</taxon>
        <taxon>Calditrichia</taxon>
        <taxon>Calditrichales</taxon>
        <taxon>Calditrichaceae</taxon>
        <taxon>Caldithrix</taxon>
    </lineage>
</organism>
<evidence type="ECO:0008006" key="3">
    <source>
        <dbReference type="Google" id="ProtNLM"/>
    </source>
</evidence>
<dbReference type="Proteomes" id="UP000886124">
    <property type="component" value="Unassembled WGS sequence"/>
</dbReference>
<feature type="chain" id="PRO_5031511437" description="VCBS repeat-containing protein" evidence="1">
    <location>
        <begin position="28"/>
        <end position="436"/>
    </location>
</feature>
<keyword evidence="1" id="KW-0732">Signal</keyword>
<dbReference type="AlphaFoldDB" id="A0A7V5UFT8"/>
<reference evidence="2" key="1">
    <citation type="journal article" date="2020" name="mSystems">
        <title>Genome- and Community-Level Interaction Insights into Carbon Utilization and Element Cycling Functions of Hydrothermarchaeota in Hydrothermal Sediment.</title>
        <authorList>
            <person name="Zhou Z."/>
            <person name="Liu Y."/>
            <person name="Xu W."/>
            <person name="Pan J."/>
            <person name="Luo Z.H."/>
            <person name="Li M."/>
        </authorList>
    </citation>
    <scope>NUCLEOTIDE SEQUENCE [LARGE SCALE GENOMIC DNA]</scope>
    <source>
        <strain evidence="2">HyVt-527</strain>
    </source>
</reference>